<accession>A0A1H3QM58</accession>
<name>A0A1H3QM58_9BACT</name>
<dbReference type="EMBL" id="FNQC01000006">
    <property type="protein sequence ID" value="SDZ14486.1"/>
    <property type="molecule type" value="Genomic_DNA"/>
</dbReference>
<gene>
    <name evidence="1" type="ORF">SAMN05444412_106189</name>
</gene>
<organism evidence="1 2">
    <name type="scientific">Rhodonellum ikkaensis</name>
    <dbReference type="NCBI Taxonomy" id="336829"/>
    <lineage>
        <taxon>Bacteria</taxon>
        <taxon>Pseudomonadati</taxon>
        <taxon>Bacteroidota</taxon>
        <taxon>Cytophagia</taxon>
        <taxon>Cytophagales</taxon>
        <taxon>Cytophagaceae</taxon>
        <taxon>Rhodonellum</taxon>
    </lineage>
</organism>
<evidence type="ECO:0000313" key="2">
    <source>
        <dbReference type="Proteomes" id="UP000199663"/>
    </source>
</evidence>
<dbReference type="Proteomes" id="UP000199663">
    <property type="component" value="Unassembled WGS sequence"/>
</dbReference>
<keyword evidence="2" id="KW-1185">Reference proteome</keyword>
<sequence>MSDKIFPASIIQNTVEVYDSRISVKSKFIYNASLRQPHLLTLQFSNLLTNSTDQPITKLTRPWNLSNK</sequence>
<protein>
    <submittedName>
        <fullName evidence="1">Uncharacterized protein</fullName>
    </submittedName>
</protein>
<reference evidence="1 2" key="1">
    <citation type="submission" date="2016-10" db="EMBL/GenBank/DDBJ databases">
        <authorList>
            <person name="Varghese N."/>
            <person name="Submissions S."/>
        </authorList>
    </citation>
    <scope>NUCLEOTIDE SEQUENCE [LARGE SCALE GENOMIC DNA]</scope>
    <source>
        <strain evidence="1 2">DSM 17997</strain>
    </source>
</reference>
<comment type="caution">
    <text evidence="1">The sequence shown here is derived from an EMBL/GenBank/DDBJ whole genome shotgun (WGS) entry which is preliminary data.</text>
</comment>
<proteinExistence type="predicted"/>
<evidence type="ECO:0000313" key="1">
    <source>
        <dbReference type="EMBL" id="SDZ14486.1"/>
    </source>
</evidence>